<dbReference type="Gene3D" id="3.40.640.10">
    <property type="entry name" value="Type I PLP-dependent aspartate aminotransferase-like (Major domain)"/>
    <property type="match status" value="1"/>
</dbReference>
<dbReference type="HAMAP" id="MF_01610">
    <property type="entry name" value="MfnA_decarbox"/>
    <property type="match status" value="1"/>
</dbReference>
<gene>
    <name evidence="6" type="primary">mfnA</name>
    <name evidence="8" type="ORF">PV02_12225</name>
</gene>
<dbReference type="GO" id="GO:0004837">
    <property type="term" value="F:tyrosine decarboxylase activity"/>
    <property type="evidence" value="ECO:0007669"/>
    <property type="project" value="UniProtKB-UniRule"/>
</dbReference>
<name>A0AAE3HEJ6_9EURY</name>
<comment type="catalytic activity">
    <reaction evidence="6">
        <text>L-aspartate + H(+) = beta-alanine + CO2</text>
        <dbReference type="Rhea" id="RHEA:19497"/>
        <dbReference type="ChEBI" id="CHEBI:15378"/>
        <dbReference type="ChEBI" id="CHEBI:16526"/>
        <dbReference type="ChEBI" id="CHEBI:29991"/>
        <dbReference type="ChEBI" id="CHEBI:57966"/>
        <dbReference type="EC" id="4.1.1.11"/>
    </reaction>
</comment>
<proteinExistence type="inferred from homology"/>
<dbReference type="InterPro" id="IPR021115">
    <property type="entry name" value="Pyridoxal-P_BS"/>
</dbReference>
<dbReference type="Proteomes" id="UP001206983">
    <property type="component" value="Unassembled WGS sequence"/>
</dbReference>
<dbReference type="Gene3D" id="3.90.1150.10">
    <property type="entry name" value="Aspartate Aminotransferase, domain 1"/>
    <property type="match status" value="1"/>
</dbReference>
<reference evidence="8 9" key="1">
    <citation type="journal article" date="2011" name="Appl. Environ. Microbiol.">
        <title>Methanogenic archaea isolated from Taiwan's Chelungpu fault.</title>
        <authorList>
            <person name="Wu S.Y."/>
            <person name="Lai M.C."/>
        </authorList>
    </citation>
    <scope>NUCLEOTIDE SEQUENCE [LARGE SCALE GENOMIC DNA]</scope>
    <source>
        <strain evidence="8 9">St545Mb</strain>
    </source>
</reference>
<evidence type="ECO:0000256" key="3">
    <source>
        <dbReference type="ARBA" id="ARBA00022898"/>
    </source>
</evidence>
<evidence type="ECO:0000256" key="7">
    <source>
        <dbReference type="PIRSR" id="PIRSR602129-50"/>
    </source>
</evidence>
<dbReference type="EC" id="4.1.1.25" evidence="6"/>
<sequence length="386" mass="42416">MNETGLSEEEIISLLGDAKSKDFSYDRVLSSMCTTPHAVAVKAHMQFIESNMGDFGLFKGTHAMEKEVIRMTGNMLHCPGAEGYLTTGGTESNIQAVRSMRNLHERKNSGPRLNVVVPASAHFSFDKISDVLDIEVRKASLDRDFKASAEAMASLIDENTVGLVAIAGSTEFGQVDPVEEISGLALKHGLPLHIDAAFGGFVLPFLEEKHAFDFSLQGVTSIAVDPHKMGLSTIPAGILLFRDFRHLDCLKAHAPYLTVDSQYTLTGTRSGAAVAATFAVMKFLGKEGYTATVSRCMEMTRYLIREASVLGVEPVIDPVMNVVTLKVPDPAFIRSTLSREYNWHVSITREPKALRLVIMPHMSRGMIDMFVSDLAKVVETVRHQRR</sequence>
<feature type="modified residue" description="N6-(pyridoxal phosphate)lysine" evidence="6 7">
    <location>
        <position position="228"/>
    </location>
</feature>
<dbReference type="PANTHER" id="PTHR42735:SF6">
    <property type="entry name" value="SPHINGOSINE-1-PHOSPHATE LYASE 1"/>
    <property type="match status" value="1"/>
</dbReference>
<comment type="similarity">
    <text evidence="6">Belongs to the group II decarboxylase family. MfnA subfamily.</text>
</comment>
<dbReference type="GO" id="GO:0019752">
    <property type="term" value="P:carboxylic acid metabolic process"/>
    <property type="evidence" value="ECO:0007669"/>
    <property type="project" value="InterPro"/>
</dbReference>
<dbReference type="AlphaFoldDB" id="A0AAE3HEJ6"/>
<evidence type="ECO:0000313" key="8">
    <source>
        <dbReference type="EMBL" id="MCQ6963823.1"/>
    </source>
</evidence>
<accession>A0AAE3HEJ6</accession>
<comment type="catalytic activity">
    <reaction evidence="6">
        <text>L-tyrosine + H(+) = tyramine + CO2</text>
        <dbReference type="Rhea" id="RHEA:14345"/>
        <dbReference type="ChEBI" id="CHEBI:15378"/>
        <dbReference type="ChEBI" id="CHEBI:16526"/>
        <dbReference type="ChEBI" id="CHEBI:58315"/>
        <dbReference type="ChEBI" id="CHEBI:327995"/>
        <dbReference type="EC" id="4.1.1.25"/>
    </reaction>
</comment>
<dbReference type="InterPro" id="IPR015421">
    <property type="entry name" value="PyrdxlP-dep_Trfase_major"/>
</dbReference>
<dbReference type="NCBIfam" id="TIGR03812">
    <property type="entry name" value="tyr_de_CO2_Arch"/>
    <property type="match status" value="1"/>
</dbReference>
<organism evidence="8 9">
    <name type="scientific">Methanolobus chelungpuianus</name>
    <dbReference type="NCBI Taxonomy" id="502115"/>
    <lineage>
        <taxon>Archaea</taxon>
        <taxon>Methanobacteriati</taxon>
        <taxon>Methanobacteriota</taxon>
        <taxon>Stenosarchaea group</taxon>
        <taxon>Methanomicrobia</taxon>
        <taxon>Methanosarcinales</taxon>
        <taxon>Methanosarcinaceae</taxon>
        <taxon>Methanolobus</taxon>
    </lineage>
</organism>
<dbReference type="InterPro" id="IPR020931">
    <property type="entry name" value="MfnA"/>
</dbReference>
<dbReference type="SUPFAM" id="SSF53383">
    <property type="entry name" value="PLP-dependent transferases"/>
    <property type="match status" value="1"/>
</dbReference>
<keyword evidence="2 6" id="KW-0210">Decarboxylase</keyword>
<dbReference type="PROSITE" id="PS00392">
    <property type="entry name" value="DDC_GAD_HDC_YDC"/>
    <property type="match status" value="1"/>
</dbReference>
<dbReference type="GO" id="GO:0030170">
    <property type="term" value="F:pyridoxal phosphate binding"/>
    <property type="evidence" value="ECO:0007669"/>
    <property type="project" value="UniProtKB-UniRule"/>
</dbReference>
<evidence type="ECO:0000313" key="9">
    <source>
        <dbReference type="Proteomes" id="UP001206983"/>
    </source>
</evidence>
<comment type="similarity">
    <text evidence="5">Belongs to the group II decarboxylase family. Sphingosine-1-phosphate lyase subfamily.</text>
</comment>
<dbReference type="Pfam" id="PF00282">
    <property type="entry name" value="Pyridoxal_deC"/>
    <property type="match status" value="1"/>
</dbReference>
<evidence type="ECO:0000256" key="6">
    <source>
        <dbReference type="HAMAP-Rule" id="MF_01610"/>
    </source>
</evidence>
<dbReference type="InterPro" id="IPR015424">
    <property type="entry name" value="PyrdxlP-dep_Trfase"/>
</dbReference>
<evidence type="ECO:0000256" key="4">
    <source>
        <dbReference type="ARBA" id="ARBA00023239"/>
    </source>
</evidence>
<evidence type="ECO:0000256" key="1">
    <source>
        <dbReference type="ARBA" id="ARBA00001933"/>
    </source>
</evidence>
<dbReference type="PANTHER" id="PTHR42735">
    <property type="match status" value="1"/>
</dbReference>
<keyword evidence="4 6" id="KW-0456">Lyase</keyword>
<dbReference type="InterPro" id="IPR002129">
    <property type="entry name" value="PyrdxlP-dep_de-COase"/>
</dbReference>
<comment type="pathway">
    <text evidence="6">Cofactor biosynthesis; methanofuran biosynthesis.</text>
</comment>
<evidence type="ECO:0000256" key="2">
    <source>
        <dbReference type="ARBA" id="ARBA00022793"/>
    </source>
</evidence>
<dbReference type="EMBL" id="JTEO01000011">
    <property type="protein sequence ID" value="MCQ6963823.1"/>
    <property type="molecule type" value="Genomic_DNA"/>
</dbReference>
<comment type="pathway">
    <text evidence="6">Cofactor biosynthesis; coenzyme A biosynthesis.</text>
</comment>
<dbReference type="InterPro" id="IPR015422">
    <property type="entry name" value="PyrdxlP-dep_Trfase_small"/>
</dbReference>
<dbReference type="EC" id="4.1.1.11" evidence="6"/>
<keyword evidence="9" id="KW-1185">Reference proteome</keyword>
<evidence type="ECO:0000256" key="5">
    <source>
        <dbReference type="ARBA" id="ARBA00038302"/>
    </source>
</evidence>
<comment type="cofactor">
    <cofactor evidence="1 6 7">
        <name>pyridoxal 5'-phosphate</name>
        <dbReference type="ChEBI" id="CHEBI:597326"/>
    </cofactor>
</comment>
<dbReference type="InterPro" id="IPR050477">
    <property type="entry name" value="GrpII_AminoAcid_Decarb"/>
</dbReference>
<comment type="function">
    <text evidence="6">Catalyzes the decarboxylation of L-tyrosine to produce tyramine for methanofuran biosynthesis. Can also catalyze the decarboxylation of L-aspartate to produce beta-alanine for coenzyme A (CoA) biosynthesis.</text>
</comment>
<dbReference type="GO" id="GO:0015937">
    <property type="term" value="P:coenzyme A biosynthetic process"/>
    <property type="evidence" value="ECO:0007669"/>
    <property type="project" value="UniProtKB-UniRule"/>
</dbReference>
<comment type="caution">
    <text evidence="8">The sequence shown here is derived from an EMBL/GenBank/DDBJ whole genome shotgun (WGS) entry which is preliminary data.</text>
</comment>
<dbReference type="RefSeq" id="WP_256623737.1">
    <property type="nucleotide sequence ID" value="NZ_JTEO01000011.1"/>
</dbReference>
<dbReference type="GO" id="GO:0004068">
    <property type="term" value="F:aspartate 1-decarboxylase activity"/>
    <property type="evidence" value="ECO:0007669"/>
    <property type="project" value="UniProtKB-UniRule"/>
</dbReference>
<protein>
    <recommendedName>
        <fullName evidence="6">Probable L-tyrosine/L-aspartate decarboxylase</fullName>
        <shortName evidence="6">TDC/ADC</shortName>
        <ecNumber evidence="6">4.1.1.11</ecNumber>
        <ecNumber evidence="6">4.1.1.25</ecNumber>
    </recommendedName>
</protein>
<keyword evidence="3 6" id="KW-0663">Pyridoxal phosphate</keyword>
<dbReference type="GO" id="GO:2001120">
    <property type="term" value="P:methanofuran biosynthetic process"/>
    <property type="evidence" value="ECO:0007669"/>
    <property type="project" value="UniProtKB-UniRule"/>
</dbReference>